<dbReference type="Gene3D" id="2.20.100.10">
    <property type="entry name" value="Thrombospondin type-1 (TSP1) repeat"/>
    <property type="match status" value="1"/>
</dbReference>
<gene>
    <name evidence="7" type="ORF">PLEPLA_LOCUS7513</name>
</gene>
<dbReference type="SUPFAM" id="SSF82895">
    <property type="entry name" value="TSP-1 type 1 repeat"/>
    <property type="match status" value="1"/>
</dbReference>
<evidence type="ECO:0000256" key="2">
    <source>
        <dbReference type="ARBA" id="ARBA00022525"/>
    </source>
</evidence>
<dbReference type="InterPro" id="IPR036383">
    <property type="entry name" value="TSP1_rpt_sf"/>
</dbReference>
<feature type="region of interest" description="Disordered" evidence="6">
    <location>
        <begin position="103"/>
        <end position="134"/>
    </location>
</feature>
<protein>
    <submittedName>
        <fullName evidence="7">Uncharacterized protein</fullName>
    </submittedName>
</protein>
<keyword evidence="3" id="KW-0732">Signal</keyword>
<dbReference type="InterPro" id="IPR052065">
    <property type="entry name" value="Compl_asym_regulator"/>
</dbReference>
<evidence type="ECO:0000256" key="5">
    <source>
        <dbReference type="ARBA" id="ARBA00023157"/>
    </source>
</evidence>
<evidence type="ECO:0000256" key="4">
    <source>
        <dbReference type="ARBA" id="ARBA00022737"/>
    </source>
</evidence>
<sequence length="238" mass="25694">MASLAVVSHIILQSIPHLSITSAPAPTRGQSQQLGQNALNIRIRAATVHTYVLTGQWEQKGGPLVTVVLVYLLMLPSRTQELLVSNDLGLCPSAAIVILNSGASDRPSHRHSKNAQWPPFPRLNISPPPPPPLPPTLEHWQITPTVAKWPPVCGKAADISRSVDGGWSEWSKWSACGADCSMWRSRECSQPSPGTGGKDCQGLDLQSLNCTSEQCPQSECTVAHTLQTILSLFNSVEQ</sequence>
<dbReference type="Proteomes" id="UP001153269">
    <property type="component" value="Unassembled WGS sequence"/>
</dbReference>
<reference evidence="7" key="1">
    <citation type="submission" date="2020-03" db="EMBL/GenBank/DDBJ databases">
        <authorList>
            <person name="Weist P."/>
        </authorList>
    </citation>
    <scope>NUCLEOTIDE SEQUENCE</scope>
</reference>
<dbReference type="FunFam" id="2.20.100.10:FF:000002">
    <property type="entry name" value="Unc-5 netrin receptor C"/>
    <property type="match status" value="1"/>
</dbReference>
<dbReference type="PANTHER" id="PTHR22906">
    <property type="entry name" value="PROPERDIN"/>
    <property type="match status" value="1"/>
</dbReference>
<keyword evidence="5" id="KW-1015">Disulfide bond</keyword>
<evidence type="ECO:0000256" key="6">
    <source>
        <dbReference type="SAM" id="MobiDB-lite"/>
    </source>
</evidence>
<dbReference type="InterPro" id="IPR000884">
    <property type="entry name" value="TSP1_rpt"/>
</dbReference>
<proteinExistence type="predicted"/>
<comment type="caution">
    <text evidence="7">The sequence shown here is derived from an EMBL/GenBank/DDBJ whole genome shotgun (WGS) entry which is preliminary data.</text>
</comment>
<dbReference type="PANTHER" id="PTHR22906:SF43">
    <property type="entry name" value="PROPERDIN"/>
    <property type="match status" value="1"/>
</dbReference>
<keyword evidence="2" id="KW-0964">Secreted</keyword>
<dbReference type="SMART" id="SM00209">
    <property type="entry name" value="TSP1"/>
    <property type="match status" value="1"/>
</dbReference>
<organism evidence="7 8">
    <name type="scientific">Pleuronectes platessa</name>
    <name type="common">European plaice</name>
    <dbReference type="NCBI Taxonomy" id="8262"/>
    <lineage>
        <taxon>Eukaryota</taxon>
        <taxon>Metazoa</taxon>
        <taxon>Chordata</taxon>
        <taxon>Craniata</taxon>
        <taxon>Vertebrata</taxon>
        <taxon>Euteleostomi</taxon>
        <taxon>Actinopterygii</taxon>
        <taxon>Neopterygii</taxon>
        <taxon>Teleostei</taxon>
        <taxon>Neoteleostei</taxon>
        <taxon>Acanthomorphata</taxon>
        <taxon>Carangaria</taxon>
        <taxon>Pleuronectiformes</taxon>
        <taxon>Pleuronectoidei</taxon>
        <taxon>Pleuronectidae</taxon>
        <taxon>Pleuronectes</taxon>
    </lineage>
</organism>
<evidence type="ECO:0000313" key="8">
    <source>
        <dbReference type="Proteomes" id="UP001153269"/>
    </source>
</evidence>
<dbReference type="AlphaFoldDB" id="A0A9N7TVL2"/>
<keyword evidence="8" id="KW-1185">Reference proteome</keyword>
<comment type="subcellular location">
    <subcellularLocation>
        <location evidence="1">Secreted</location>
    </subcellularLocation>
</comment>
<name>A0A9N7TVL2_PLEPL</name>
<evidence type="ECO:0000256" key="3">
    <source>
        <dbReference type="ARBA" id="ARBA00022729"/>
    </source>
</evidence>
<accession>A0A9N7TVL2</accession>
<dbReference type="PROSITE" id="PS50092">
    <property type="entry name" value="TSP1"/>
    <property type="match status" value="1"/>
</dbReference>
<keyword evidence="4" id="KW-0677">Repeat</keyword>
<evidence type="ECO:0000256" key="1">
    <source>
        <dbReference type="ARBA" id="ARBA00004613"/>
    </source>
</evidence>
<feature type="compositionally biased region" description="Pro residues" evidence="6">
    <location>
        <begin position="118"/>
        <end position="134"/>
    </location>
</feature>
<dbReference type="EMBL" id="CADEAL010000402">
    <property type="protein sequence ID" value="CAB1419662.1"/>
    <property type="molecule type" value="Genomic_DNA"/>
</dbReference>
<evidence type="ECO:0000313" key="7">
    <source>
        <dbReference type="EMBL" id="CAB1419662.1"/>
    </source>
</evidence>